<dbReference type="EMBL" id="MH396016">
    <property type="protein sequence ID" value="AXI97493.1"/>
    <property type="molecule type" value="Genomic_DNA"/>
</dbReference>
<dbReference type="Pfam" id="PF02470">
    <property type="entry name" value="MlaD"/>
    <property type="match status" value="1"/>
</dbReference>
<keyword evidence="2" id="KW-0934">Plastid</keyword>
<geneLocation type="chloroplast" evidence="2"/>
<dbReference type="InterPro" id="IPR003399">
    <property type="entry name" value="Mce/MlaD"/>
</dbReference>
<dbReference type="RefSeq" id="YP_009511616.1">
    <property type="nucleotide sequence ID" value="NC_039145.1"/>
</dbReference>
<dbReference type="AlphaFoldDB" id="A0A345UAK7"/>
<dbReference type="InterPro" id="IPR039342">
    <property type="entry name" value="TGD2-like"/>
</dbReference>
<sequence>MRGIDIGYVTNISMKYSYVLVSINVRSLSIYVPKNSLIETTQTGLLNSTIIDITPLEDLSTDKIQKVDVFSPSCSTSKFLCHNNYIQGQRGLNYDDLVRAATRISQRFDDPDLFNLMYLLLQNTLDISNDLRKVIRNAFIVSYLLCDYLYSFFEIM</sequence>
<name>A0A345UAK7_9FLOR</name>
<keyword evidence="2" id="KW-0150">Chloroplast</keyword>
<dbReference type="GeneID" id="37624172"/>
<dbReference type="PANTHER" id="PTHR34675:SF1">
    <property type="entry name" value="PROTEIN TRIGALACTOSYLDIACYLGLYCEROL 2, CHLOROPLASTIC"/>
    <property type="match status" value="1"/>
</dbReference>
<feature type="domain" description="Mce/MlaD" evidence="1">
    <location>
        <begin position="1"/>
        <end position="55"/>
    </location>
</feature>
<protein>
    <recommendedName>
        <fullName evidence="1">Mce/MlaD domain-containing protein</fullName>
    </recommendedName>
</protein>
<evidence type="ECO:0000313" key="2">
    <source>
        <dbReference type="EMBL" id="AXI97493.1"/>
    </source>
</evidence>
<dbReference type="PANTHER" id="PTHR34675">
    <property type="entry name" value="PROTEIN TRIGALACTOSYLDIACYLGLYCEROL 2, CHLOROPLASTIC"/>
    <property type="match status" value="1"/>
</dbReference>
<gene>
    <name evidence="2" type="primary">ycf22</name>
</gene>
<evidence type="ECO:0000259" key="1">
    <source>
        <dbReference type="Pfam" id="PF02470"/>
    </source>
</evidence>
<reference evidence="2" key="1">
    <citation type="submission" date="2018-05" db="EMBL/GenBank/DDBJ databases">
        <title>Organellar genomes of Gracilariaceae.</title>
        <authorList>
            <person name="Iha C."/>
            <person name="Oliveira M.C."/>
        </authorList>
    </citation>
    <scope>NUCLEOTIDE SEQUENCE</scope>
</reference>
<accession>A0A345UAK7</accession>
<proteinExistence type="predicted"/>
<organism evidence="2">
    <name type="scientific">Melanthalia intermedia</name>
    <dbReference type="NCBI Taxonomy" id="172989"/>
    <lineage>
        <taxon>Eukaryota</taxon>
        <taxon>Rhodophyta</taxon>
        <taxon>Florideophyceae</taxon>
        <taxon>Rhodymeniophycidae</taxon>
        <taxon>Gracilariales</taxon>
        <taxon>Gracilariaceae</taxon>
        <taxon>Melanthalia</taxon>
    </lineage>
</organism>